<feature type="region of interest" description="Disordered" evidence="5">
    <location>
        <begin position="437"/>
        <end position="460"/>
    </location>
</feature>
<dbReference type="GO" id="GO:0032259">
    <property type="term" value="P:methylation"/>
    <property type="evidence" value="ECO:0007669"/>
    <property type="project" value="UniProtKB-KW"/>
</dbReference>
<evidence type="ECO:0000313" key="7">
    <source>
        <dbReference type="EMBL" id="KAK8737070.1"/>
    </source>
</evidence>
<dbReference type="CDD" id="cd02440">
    <property type="entry name" value="AdoMet_MTases"/>
    <property type="match status" value="2"/>
</dbReference>
<dbReference type="PANTHER" id="PTHR12176:SF78">
    <property type="entry name" value="EEF1A LYSINE AND N-TERMINAL METHYLTRANSFERASE"/>
    <property type="match status" value="1"/>
</dbReference>
<dbReference type="EMBL" id="JARKIK010000043">
    <property type="protein sequence ID" value="KAK8737070.1"/>
    <property type="molecule type" value="Genomic_DNA"/>
</dbReference>
<evidence type="ECO:0000256" key="2">
    <source>
        <dbReference type="ARBA" id="ARBA00022603"/>
    </source>
</evidence>
<gene>
    <name evidence="7" type="ORF">OTU49_004784</name>
</gene>
<dbReference type="InterPro" id="IPR029063">
    <property type="entry name" value="SAM-dependent_MTases_sf"/>
</dbReference>
<evidence type="ECO:0000256" key="5">
    <source>
        <dbReference type="SAM" id="MobiDB-lite"/>
    </source>
</evidence>
<reference evidence="7 8" key="1">
    <citation type="journal article" date="2024" name="BMC Genomics">
        <title>Genome assembly of redclaw crayfish (Cherax quadricarinatus) provides insights into its immune adaptation and hypoxia tolerance.</title>
        <authorList>
            <person name="Liu Z."/>
            <person name="Zheng J."/>
            <person name="Li H."/>
            <person name="Fang K."/>
            <person name="Wang S."/>
            <person name="He J."/>
            <person name="Zhou D."/>
            <person name="Weng S."/>
            <person name="Chi M."/>
            <person name="Gu Z."/>
            <person name="He J."/>
            <person name="Li F."/>
            <person name="Wang M."/>
        </authorList>
    </citation>
    <scope>NUCLEOTIDE SEQUENCE [LARGE SCALE GENOMIC DNA]</scope>
    <source>
        <strain evidence="7">ZL_2023a</strain>
    </source>
</reference>
<dbReference type="Proteomes" id="UP001445076">
    <property type="component" value="Unassembled WGS sequence"/>
</dbReference>
<keyword evidence="4" id="KW-0511">Multifunctional enzyme</keyword>
<comment type="caution">
    <text evidence="7">The sequence shown here is derived from an EMBL/GenBank/DDBJ whole genome shotgun (WGS) entry which is preliminary data.</text>
</comment>
<protein>
    <recommendedName>
        <fullName evidence="6">Methyltransferase type 11 domain-containing protein</fullName>
    </recommendedName>
</protein>
<dbReference type="AlphaFoldDB" id="A0AAW0WXN9"/>
<keyword evidence="8" id="KW-1185">Reference proteome</keyword>
<proteinExistence type="inferred from homology"/>
<dbReference type="Gene3D" id="3.40.50.150">
    <property type="entry name" value="Vaccinia Virus protein VP39"/>
    <property type="match status" value="2"/>
</dbReference>
<dbReference type="Pfam" id="PF08241">
    <property type="entry name" value="Methyltransf_11"/>
    <property type="match status" value="1"/>
</dbReference>
<dbReference type="GO" id="GO:0008757">
    <property type="term" value="F:S-adenosylmethionine-dependent methyltransferase activity"/>
    <property type="evidence" value="ECO:0007669"/>
    <property type="project" value="InterPro"/>
</dbReference>
<feature type="domain" description="Methyltransferase type 11" evidence="6">
    <location>
        <begin position="55"/>
        <end position="158"/>
    </location>
</feature>
<sequence>MSLVPKTIQEFSSKDYWNTFFARRGQKVFEWYGNYGELCGLLHKYVRPNDSVLVPGCGSSTISADLYRVGYTNITNVDNSEVVIRQMVQRYGKECPKMQWRQMDVTSLTFEDGAFTCILDKATLDALMTDASVQVVAQVDRYLAEVNRVCRTGGRFVCVTLLQDHILHHILQWFPKHDWIVRICRCEDAENSQCESGNFSFPVFVVVCTKFRKMPNFTPVMEVQLEGEEVRRMASSEAAVQAVQELQHFALLRHRLQSQDIVDDTTMELVEASTGCTRYILHVVNIGINSSRTTTTGSDNLQFAVFIVPHGREHEWLFGTAEGRRKLAESASTQRLVVAHLARGQTYSSLQAVQDELSARVMLLAPPKLNSNAKVPFLSVGEDLGSRTEVARGHSDYSGEYLVEDVDLPGAAKVRRLIFLANRNVVQSEARLLRVREKKKKGGGGSGSGGGGSGSGGSGTKERVTVDYSYLSCEHHLAMVGGLGLTSTLSDLLVVGLGGGSLASYIHKYFPQVRVTAVDLDPAVVEIAQKWFGFIPDVRLTVEVSDGIDYIHKAVELGRHYDAILFDVDSKDTGAGMSCPPRAFVDTVFLHVVKRCLTSAGKVS</sequence>
<feature type="compositionally biased region" description="Gly residues" evidence="5">
    <location>
        <begin position="443"/>
        <end position="459"/>
    </location>
</feature>
<keyword evidence="2" id="KW-0489">Methyltransferase</keyword>
<keyword evidence="3" id="KW-0808">Transferase</keyword>
<dbReference type="PANTHER" id="PTHR12176">
    <property type="entry name" value="SAM-DEPENDENT METHYLTRANSFERASE SUPERFAMILY PROTEIN"/>
    <property type="match status" value="1"/>
</dbReference>
<comment type="similarity">
    <text evidence="1">Belongs to the methyltransferase superfamily.</text>
</comment>
<dbReference type="InterPro" id="IPR051419">
    <property type="entry name" value="Lys/N-term_MeTrsfase_sf"/>
</dbReference>
<dbReference type="SUPFAM" id="SSF53335">
    <property type="entry name" value="S-adenosyl-L-methionine-dependent methyltransferases"/>
    <property type="match status" value="2"/>
</dbReference>
<evidence type="ECO:0000259" key="6">
    <source>
        <dbReference type="Pfam" id="PF08241"/>
    </source>
</evidence>
<evidence type="ECO:0000256" key="4">
    <source>
        <dbReference type="ARBA" id="ARBA00023268"/>
    </source>
</evidence>
<evidence type="ECO:0000256" key="1">
    <source>
        <dbReference type="ARBA" id="ARBA00008361"/>
    </source>
</evidence>
<dbReference type="InterPro" id="IPR013216">
    <property type="entry name" value="Methyltransf_11"/>
</dbReference>
<dbReference type="Pfam" id="PF01564">
    <property type="entry name" value="Spermine_synth"/>
    <property type="match status" value="1"/>
</dbReference>
<evidence type="ECO:0000256" key="3">
    <source>
        <dbReference type="ARBA" id="ARBA00022679"/>
    </source>
</evidence>
<organism evidence="7 8">
    <name type="scientific">Cherax quadricarinatus</name>
    <name type="common">Australian red claw crayfish</name>
    <dbReference type="NCBI Taxonomy" id="27406"/>
    <lineage>
        <taxon>Eukaryota</taxon>
        <taxon>Metazoa</taxon>
        <taxon>Ecdysozoa</taxon>
        <taxon>Arthropoda</taxon>
        <taxon>Crustacea</taxon>
        <taxon>Multicrustacea</taxon>
        <taxon>Malacostraca</taxon>
        <taxon>Eumalacostraca</taxon>
        <taxon>Eucarida</taxon>
        <taxon>Decapoda</taxon>
        <taxon>Pleocyemata</taxon>
        <taxon>Astacidea</taxon>
        <taxon>Parastacoidea</taxon>
        <taxon>Parastacidae</taxon>
        <taxon>Cherax</taxon>
    </lineage>
</organism>
<dbReference type="FunFam" id="3.40.50.150:FF:000110">
    <property type="entry name" value="methyltransferase-like protein 13 isoform X1"/>
    <property type="match status" value="1"/>
</dbReference>
<accession>A0AAW0WXN9</accession>
<evidence type="ECO:0000313" key="8">
    <source>
        <dbReference type="Proteomes" id="UP001445076"/>
    </source>
</evidence>
<name>A0AAW0WXN9_CHEQU</name>